<dbReference type="Gene3D" id="1.10.3720.10">
    <property type="entry name" value="MetI-like"/>
    <property type="match status" value="1"/>
</dbReference>
<evidence type="ECO:0000313" key="10">
    <source>
        <dbReference type="Proteomes" id="UP000462055"/>
    </source>
</evidence>
<keyword evidence="3" id="KW-1003">Cell membrane</keyword>
<comment type="subcellular location">
    <subcellularLocation>
        <location evidence="1 7">Cell membrane</location>
        <topology evidence="1 7">Multi-pass membrane protein</topology>
    </subcellularLocation>
</comment>
<dbReference type="AlphaFoldDB" id="A0A6I4MD29"/>
<evidence type="ECO:0000256" key="6">
    <source>
        <dbReference type="ARBA" id="ARBA00023136"/>
    </source>
</evidence>
<evidence type="ECO:0000256" key="3">
    <source>
        <dbReference type="ARBA" id="ARBA00022475"/>
    </source>
</evidence>
<dbReference type="PROSITE" id="PS50928">
    <property type="entry name" value="ABC_TM1"/>
    <property type="match status" value="1"/>
</dbReference>
<organism evidence="9 10">
    <name type="scientific">Actinomadura physcomitrii</name>
    <dbReference type="NCBI Taxonomy" id="2650748"/>
    <lineage>
        <taxon>Bacteria</taxon>
        <taxon>Bacillati</taxon>
        <taxon>Actinomycetota</taxon>
        <taxon>Actinomycetes</taxon>
        <taxon>Streptosporangiales</taxon>
        <taxon>Thermomonosporaceae</taxon>
        <taxon>Actinomadura</taxon>
    </lineage>
</organism>
<feature type="transmembrane region" description="Helical" evidence="7">
    <location>
        <begin position="106"/>
        <end position="129"/>
    </location>
</feature>
<comment type="similarity">
    <text evidence="7">Belongs to the binding-protein-dependent transport system permease family.</text>
</comment>
<evidence type="ECO:0000256" key="4">
    <source>
        <dbReference type="ARBA" id="ARBA00022692"/>
    </source>
</evidence>
<proteinExistence type="inferred from homology"/>
<sequence length="303" mass="31386">MTTTLTDKAAADAAGPRGYAAVLGRIRNGTGRAGRWLALAIIAGYVLIAALGPVLDPYDPVSSNLKDRLLAPGARTAAGGTAWLGTDGLGRDMVAQLIAGARTSMIVGLCAVLAAGVFGVVVGLASGYVRGAADAVIMRVIDVQLAFPPILLAIVIAGLFGHTLTNVVFALAVTRWIPFARVARASALSLRERDWVLAARVLGVPWWRIIGRHVLPFVLGPAVAITTIEFSLIIVSEAGLSFLGVGLPPSTASWGQTIASGQDHLNTAWWISTLPGVLLAVLVVAIGIVGDRITDPAGNRSRP</sequence>
<dbReference type="SUPFAM" id="SSF161098">
    <property type="entry name" value="MetI-like"/>
    <property type="match status" value="1"/>
</dbReference>
<keyword evidence="4 7" id="KW-0812">Transmembrane</keyword>
<accession>A0A6I4MD29</accession>
<feature type="transmembrane region" description="Helical" evidence="7">
    <location>
        <begin position="150"/>
        <end position="173"/>
    </location>
</feature>
<protein>
    <submittedName>
        <fullName evidence="9">ABC transporter permease subunit</fullName>
    </submittedName>
</protein>
<comment type="caution">
    <text evidence="9">The sequence shown here is derived from an EMBL/GenBank/DDBJ whole genome shotgun (WGS) entry which is preliminary data.</text>
</comment>
<dbReference type="PANTHER" id="PTHR43386:SF1">
    <property type="entry name" value="D,D-DIPEPTIDE TRANSPORT SYSTEM PERMEASE PROTEIN DDPC-RELATED"/>
    <property type="match status" value="1"/>
</dbReference>
<name>A0A6I4MD29_9ACTN</name>
<evidence type="ECO:0000256" key="7">
    <source>
        <dbReference type="RuleBase" id="RU363032"/>
    </source>
</evidence>
<evidence type="ECO:0000259" key="8">
    <source>
        <dbReference type="PROSITE" id="PS50928"/>
    </source>
</evidence>
<evidence type="ECO:0000313" key="9">
    <source>
        <dbReference type="EMBL" id="MWA03622.1"/>
    </source>
</evidence>
<feature type="domain" description="ABC transmembrane type-1" evidence="8">
    <location>
        <begin position="101"/>
        <end position="290"/>
    </location>
</feature>
<keyword evidence="10" id="KW-1185">Reference proteome</keyword>
<dbReference type="InterPro" id="IPR035906">
    <property type="entry name" value="MetI-like_sf"/>
</dbReference>
<feature type="transmembrane region" description="Helical" evidence="7">
    <location>
        <begin position="267"/>
        <end position="290"/>
    </location>
</feature>
<feature type="transmembrane region" description="Helical" evidence="7">
    <location>
        <begin position="36"/>
        <end position="55"/>
    </location>
</feature>
<dbReference type="EMBL" id="WBMS02000020">
    <property type="protein sequence ID" value="MWA03622.1"/>
    <property type="molecule type" value="Genomic_DNA"/>
</dbReference>
<dbReference type="CDD" id="cd06261">
    <property type="entry name" value="TM_PBP2"/>
    <property type="match status" value="1"/>
</dbReference>
<feature type="transmembrane region" description="Helical" evidence="7">
    <location>
        <begin position="222"/>
        <end position="247"/>
    </location>
</feature>
<dbReference type="RefSeq" id="WP_151596155.1">
    <property type="nucleotide sequence ID" value="NZ_WBMS02000020.1"/>
</dbReference>
<keyword evidence="2 7" id="KW-0813">Transport</keyword>
<dbReference type="GO" id="GO:0005886">
    <property type="term" value="C:plasma membrane"/>
    <property type="evidence" value="ECO:0007669"/>
    <property type="project" value="UniProtKB-SubCell"/>
</dbReference>
<dbReference type="PANTHER" id="PTHR43386">
    <property type="entry name" value="OLIGOPEPTIDE TRANSPORT SYSTEM PERMEASE PROTEIN APPC"/>
    <property type="match status" value="1"/>
</dbReference>
<dbReference type="GO" id="GO:0055085">
    <property type="term" value="P:transmembrane transport"/>
    <property type="evidence" value="ECO:0007669"/>
    <property type="project" value="InterPro"/>
</dbReference>
<dbReference type="Pfam" id="PF00528">
    <property type="entry name" value="BPD_transp_1"/>
    <property type="match status" value="1"/>
</dbReference>
<evidence type="ECO:0000256" key="1">
    <source>
        <dbReference type="ARBA" id="ARBA00004651"/>
    </source>
</evidence>
<dbReference type="InterPro" id="IPR050366">
    <property type="entry name" value="BP-dependent_transpt_permease"/>
</dbReference>
<keyword evidence="5 7" id="KW-1133">Transmembrane helix</keyword>
<dbReference type="InterPro" id="IPR000515">
    <property type="entry name" value="MetI-like"/>
</dbReference>
<evidence type="ECO:0000256" key="2">
    <source>
        <dbReference type="ARBA" id="ARBA00022448"/>
    </source>
</evidence>
<evidence type="ECO:0000256" key="5">
    <source>
        <dbReference type="ARBA" id="ARBA00022989"/>
    </source>
</evidence>
<gene>
    <name evidence="9" type="ORF">F8568_025200</name>
</gene>
<dbReference type="Proteomes" id="UP000462055">
    <property type="component" value="Unassembled WGS sequence"/>
</dbReference>
<keyword evidence="6 7" id="KW-0472">Membrane</keyword>
<reference evidence="9" key="1">
    <citation type="submission" date="2019-12" db="EMBL/GenBank/DDBJ databases">
        <title>Actinomadura physcomitrii sp. nov., a novel actinomycete isolated from moss [Physcomitrium sphaericum (Ludw) Fuernr].</title>
        <authorList>
            <person name="Zhuang X."/>
        </authorList>
    </citation>
    <scope>NUCLEOTIDE SEQUENCE [LARGE SCALE GENOMIC DNA]</scope>
    <source>
        <strain evidence="9">LD22</strain>
    </source>
</reference>